<keyword evidence="1" id="KW-0812">Transmembrane</keyword>
<gene>
    <name evidence="2" type="ORF">EV378_0440</name>
</gene>
<name>A0A4R1HR88_PSEEN</name>
<dbReference type="RefSeq" id="WP_132421082.1">
    <property type="nucleotide sequence ID" value="NZ_SMFZ01000001.1"/>
</dbReference>
<keyword evidence="1" id="KW-0472">Membrane</keyword>
<dbReference type="Proteomes" id="UP000295560">
    <property type="component" value="Unassembled WGS sequence"/>
</dbReference>
<protein>
    <submittedName>
        <fullName evidence="2">Uncharacterized protein</fullName>
    </submittedName>
</protein>
<feature type="transmembrane region" description="Helical" evidence="1">
    <location>
        <begin position="85"/>
        <end position="103"/>
    </location>
</feature>
<evidence type="ECO:0000256" key="1">
    <source>
        <dbReference type="SAM" id="Phobius"/>
    </source>
</evidence>
<evidence type="ECO:0000313" key="2">
    <source>
        <dbReference type="EMBL" id="TCK24658.1"/>
    </source>
</evidence>
<keyword evidence="3" id="KW-1185">Reference proteome</keyword>
<evidence type="ECO:0000313" key="3">
    <source>
        <dbReference type="Proteomes" id="UP000295560"/>
    </source>
</evidence>
<accession>A0A4R1HR88</accession>
<dbReference type="EMBL" id="SMFZ01000001">
    <property type="protein sequence ID" value="TCK24658.1"/>
    <property type="molecule type" value="Genomic_DNA"/>
</dbReference>
<proteinExistence type="predicted"/>
<comment type="caution">
    <text evidence="2">The sequence shown here is derived from an EMBL/GenBank/DDBJ whole genome shotgun (WGS) entry which is preliminary data.</text>
</comment>
<dbReference type="AlphaFoldDB" id="A0A4R1HR88"/>
<sequence>MSTAGTTTAAIPGIAPVPTPASGPGRSRVIGPYATVYAIRLPELNAMITDVLARPVGVFALGVLLLGGGLVIVGGHCNWRGPAAVVVSLFGWFVTLRGVLLIATPGTVQASVDSVMASPSAILAFRAFFGALALVGLFLAWVGWFGNRVTAVESGTAERPATSGRGADG</sequence>
<organism evidence="2 3">
    <name type="scientific">Pseudonocardia endophytica</name>
    <dbReference type="NCBI Taxonomy" id="401976"/>
    <lineage>
        <taxon>Bacteria</taxon>
        <taxon>Bacillati</taxon>
        <taxon>Actinomycetota</taxon>
        <taxon>Actinomycetes</taxon>
        <taxon>Pseudonocardiales</taxon>
        <taxon>Pseudonocardiaceae</taxon>
        <taxon>Pseudonocardia</taxon>
    </lineage>
</organism>
<keyword evidence="1" id="KW-1133">Transmembrane helix</keyword>
<dbReference type="OrthoDB" id="4737921at2"/>
<reference evidence="2 3" key="1">
    <citation type="submission" date="2019-03" db="EMBL/GenBank/DDBJ databases">
        <title>Sequencing the genomes of 1000 actinobacteria strains.</title>
        <authorList>
            <person name="Klenk H.-P."/>
        </authorList>
    </citation>
    <scope>NUCLEOTIDE SEQUENCE [LARGE SCALE GENOMIC DNA]</scope>
    <source>
        <strain evidence="2 3">DSM 44969</strain>
    </source>
</reference>
<feature type="transmembrane region" description="Helical" evidence="1">
    <location>
        <begin position="51"/>
        <end position="73"/>
    </location>
</feature>
<feature type="transmembrane region" description="Helical" evidence="1">
    <location>
        <begin position="123"/>
        <end position="144"/>
    </location>
</feature>